<dbReference type="SMART" id="SM00231">
    <property type="entry name" value="FA58C"/>
    <property type="match status" value="2"/>
</dbReference>
<feature type="disulfide bond" evidence="7">
    <location>
        <begin position="160"/>
        <end position="169"/>
    </location>
</feature>
<comment type="caution">
    <text evidence="7">Lacks conserved residue(s) required for the propagation of feature annotation.</text>
</comment>
<evidence type="ECO:0000256" key="3">
    <source>
        <dbReference type="ARBA" id="ARBA00022525"/>
    </source>
</evidence>
<dbReference type="PROSITE" id="PS00022">
    <property type="entry name" value="EGF_1"/>
    <property type="match status" value="1"/>
</dbReference>
<comment type="subcellular location">
    <subcellularLocation>
        <location evidence="1">Endomembrane system</location>
        <topology evidence="1">Peripheral membrane protein</topology>
    </subcellularLocation>
    <subcellularLocation>
        <location evidence="2">Secreted</location>
    </subcellularLocation>
</comment>
<evidence type="ECO:0000256" key="4">
    <source>
        <dbReference type="ARBA" id="ARBA00022889"/>
    </source>
</evidence>
<dbReference type="Pfam" id="PF00008">
    <property type="entry name" value="EGF"/>
    <property type="match status" value="1"/>
</dbReference>
<dbReference type="InterPro" id="IPR000742">
    <property type="entry name" value="EGF"/>
</dbReference>
<feature type="domain" description="F5/8 type C" evidence="8">
    <location>
        <begin position="334"/>
        <end position="491"/>
    </location>
</feature>
<keyword evidence="7" id="KW-0245">EGF-like domain</keyword>
<dbReference type="SUPFAM" id="SSF49785">
    <property type="entry name" value="Galactose-binding domain-like"/>
    <property type="match status" value="2"/>
</dbReference>
<organism evidence="10">
    <name type="scientific">Capra hircus</name>
    <name type="common">Goat</name>
    <dbReference type="NCBI Taxonomy" id="9925"/>
    <lineage>
        <taxon>Eukaryota</taxon>
        <taxon>Metazoa</taxon>
        <taxon>Chordata</taxon>
        <taxon>Craniata</taxon>
        <taxon>Vertebrata</taxon>
        <taxon>Euteleostomi</taxon>
        <taxon>Mammalia</taxon>
        <taxon>Eutheria</taxon>
        <taxon>Laurasiatheria</taxon>
        <taxon>Artiodactyla</taxon>
        <taxon>Ruminantia</taxon>
        <taxon>Pecora</taxon>
        <taxon>Bovidae</taxon>
        <taxon>Caprinae</taxon>
        <taxon>Capra</taxon>
    </lineage>
</organism>
<evidence type="ECO:0008006" key="11">
    <source>
        <dbReference type="Google" id="ProtNLM"/>
    </source>
</evidence>
<keyword evidence="4" id="KW-0130">Cell adhesion</keyword>
<dbReference type="GO" id="GO:0038023">
    <property type="term" value="F:signaling receptor activity"/>
    <property type="evidence" value="ECO:0007669"/>
    <property type="project" value="TreeGrafter"/>
</dbReference>
<dbReference type="GO" id="GO:0005886">
    <property type="term" value="C:plasma membrane"/>
    <property type="evidence" value="ECO:0007669"/>
    <property type="project" value="TreeGrafter"/>
</dbReference>
<dbReference type="Pfam" id="PF00754">
    <property type="entry name" value="F5_F8_type_C"/>
    <property type="match status" value="2"/>
</dbReference>
<dbReference type="FunFam" id="2.60.120.260:FF:000002">
    <property type="entry name" value="Coagulation factor VIII"/>
    <property type="match status" value="2"/>
</dbReference>
<feature type="domain" description="EGF-like" evidence="9">
    <location>
        <begin position="127"/>
        <end position="170"/>
    </location>
</feature>
<dbReference type="GO" id="GO:0012505">
    <property type="term" value="C:endomembrane system"/>
    <property type="evidence" value="ECO:0007669"/>
    <property type="project" value="UniProtKB-SubCell"/>
</dbReference>
<dbReference type="PROSITE" id="PS01285">
    <property type="entry name" value="FA58C_1"/>
    <property type="match status" value="2"/>
</dbReference>
<accession>A0A8C2QWY7</accession>
<dbReference type="PROSITE" id="PS01286">
    <property type="entry name" value="FA58C_2"/>
    <property type="match status" value="2"/>
</dbReference>
<evidence type="ECO:0000256" key="7">
    <source>
        <dbReference type="PROSITE-ProRule" id="PRU00076"/>
    </source>
</evidence>
<evidence type="ECO:0000256" key="1">
    <source>
        <dbReference type="ARBA" id="ARBA00004184"/>
    </source>
</evidence>
<protein>
    <recommendedName>
        <fullName evidence="11">Milk fat globule EGF and factor V/VIII domain containing</fullName>
    </recommendedName>
</protein>
<dbReference type="CDD" id="cd00057">
    <property type="entry name" value="FA58C"/>
    <property type="match status" value="2"/>
</dbReference>
<dbReference type="CDD" id="cd00054">
    <property type="entry name" value="EGF_CA"/>
    <property type="match status" value="1"/>
</dbReference>
<evidence type="ECO:0000313" key="10">
    <source>
        <dbReference type="Ensembl" id="ENSCHIP00010014859.1"/>
    </source>
</evidence>
<keyword evidence="5" id="KW-0472">Membrane</keyword>
<dbReference type="AlphaFoldDB" id="A0A8C2QWY7"/>
<sequence>MVPVLGHACCSTPAPSCSPGCWPSLSHCGQWSPAPLPLSAGLFLEASRPLGKLGASFTWADSPPRDPSWLQDGPGPLGQIESGEGGAGGPWQAAGRIWVEGPLGLGLSVVAYLQLLLDHLPISPASSPGPCFPNPCHNDAECQVTDTLRGDVFTHYICKCPLGYVGTHCESTCTSPLGMQTGAIADSQISASSMHLGFMGLQRWAPELARLYQTGIVNAWTSSNYDKNPWIQVNLLRKMWVTGVVTQGASRAGSAEYVKTFKVAYSNDGHQFQFIQAAGQLGEKIFVGNRNNSGLKINLFDSPLETQYVRLVPIICRRGCTLRFELLGCELDGCTEPLGLKDNTIPNKQITASSYYKTWGLSAFSWFPYYARLDNWGKFNAWTAQTNSASEWLQIDLGSQKRVTGIITQGARDFGHIQYVAAYRVAYSDDGVTWTEYKDPETSKSKIFPGNMDNNSHKKNIFEVPFQARFVRIQPVAWHNRITLRVELLGC</sequence>
<dbReference type="PROSITE" id="PS50026">
    <property type="entry name" value="EGF_3"/>
    <property type="match status" value="1"/>
</dbReference>
<evidence type="ECO:0000259" key="9">
    <source>
        <dbReference type="PROSITE" id="PS50026"/>
    </source>
</evidence>
<keyword evidence="6 7" id="KW-1015">Disulfide bond</keyword>
<evidence type="ECO:0000256" key="2">
    <source>
        <dbReference type="ARBA" id="ARBA00004613"/>
    </source>
</evidence>
<dbReference type="SMART" id="SM00181">
    <property type="entry name" value="EGF"/>
    <property type="match status" value="1"/>
</dbReference>
<feature type="domain" description="F5/8 type C" evidence="8">
    <location>
        <begin position="173"/>
        <end position="329"/>
    </location>
</feature>
<dbReference type="Gene3D" id="2.60.120.260">
    <property type="entry name" value="Galactose-binding domain-like"/>
    <property type="match status" value="2"/>
</dbReference>
<dbReference type="GO" id="GO:0007155">
    <property type="term" value="P:cell adhesion"/>
    <property type="evidence" value="ECO:0007669"/>
    <property type="project" value="UniProtKB-KW"/>
</dbReference>
<dbReference type="PROSITE" id="PS50022">
    <property type="entry name" value="FA58C_3"/>
    <property type="match status" value="2"/>
</dbReference>
<keyword evidence="3" id="KW-0964">Secreted</keyword>
<reference evidence="10" key="2">
    <citation type="submission" date="2025-08" db="UniProtKB">
        <authorList>
            <consortium name="Ensembl"/>
        </authorList>
    </citation>
    <scope>IDENTIFICATION</scope>
</reference>
<dbReference type="GO" id="GO:0005576">
    <property type="term" value="C:extracellular region"/>
    <property type="evidence" value="ECO:0007669"/>
    <property type="project" value="UniProtKB-SubCell"/>
</dbReference>
<dbReference type="Gene3D" id="2.10.25.10">
    <property type="entry name" value="Laminin"/>
    <property type="match status" value="1"/>
</dbReference>
<proteinExistence type="predicted"/>
<reference evidence="10" key="1">
    <citation type="submission" date="2019-03" db="EMBL/GenBank/DDBJ databases">
        <title>Genome sequencing and reference-guided assembly of Black Bengal Goat (Capra hircus).</title>
        <authorList>
            <person name="Siddiki A.Z."/>
            <person name="Baten A."/>
            <person name="Billah M."/>
            <person name="Alam M.A.U."/>
            <person name="Shawrob K.S.M."/>
            <person name="Saha S."/>
            <person name="Chowdhury M."/>
            <person name="Rahman A.H."/>
            <person name="Stear M."/>
            <person name="Miah G."/>
            <person name="Das G.B."/>
            <person name="Hossain M.M."/>
            <person name="Kumkum M."/>
            <person name="Islam M.S."/>
            <person name="Mollah A.M."/>
            <person name="Ahsan A."/>
            <person name="Tusar F."/>
            <person name="Khan M.K.I."/>
        </authorList>
    </citation>
    <scope>NUCLEOTIDE SEQUENCE [LARGE SCALE GENOMIC DNA]</scope>
</reference>
<dbReference type="PANTHER" id="PTHR46806:SF5">
    <property type="entry name" value="F5_8 TYPE C DOMAIN-CONTAINING PROTEIN"/>
    <property type="match status" value="1"/>
</dbReference>
<dbReference type="PANTHER" id="PTHR46806">
    <property type="entry name" value="F5/8 TYPE C DOMAIN-CONTAINING PROTEIN"/>
    <property type="match status" value="1"/>
</dbReference>
<dbReference type="InterPro" id="IPR050633">
    <property type="entry name" value="Neuropilin_MCO_CoagFactor"/>
</dbReference>
<dbReference type="InterPro" id="IPR008979">
    <property type="entry name" value="Galactose-bd-like_sf"/>
</dbReference>
<evidence type="ECO:0000259" key="8">
    <source>
        <dbReference type="PROSITE" id="PS50022"/>
    </source>
</evidence>
<evidence type="ECO:0000256" key="6">
    <source>
        <dbReference type="ARBA" id="ARBA00023157"/>
    </source>
</evidence>
<name>A0A8C2QWY7_CAPHI</name>
<evidence type="ECO:0000256" key="5">
    <source>
        <dbReference type="ARBA" id="ARBA00023136"/>
    </source>
</evidence>
<dbReference type="InterPro" id="IPR000421">
    <property type="entry name" value="FA58C"/>
</dbReference>
<dbReference type="SUPFAM" id="SSF57196">
    <property type="entry name" value="EGF/Laminin"/>
    <property type="match status" value="1"/>
</dbReference>
<dbReference type="Ensembl" id="ENSCHIT00010020925.1">
    <property type="protein sequence ID" value="ENSCHIP00010014859.1"/>
    <property type="gene ID" value="ENSCHIG00010010862.1"/>
</dbReference>